<sequence length="20" mass="2213">MLNSLADPQFPSNSQTCVFL</sequence>
<evidence type="ECO:0000313" key="3">
    <source>
        <dbReference type="Proteomes" id="UP000015104"/>
    </source>
</evidence>
<reference evidence="2" key="2">
    <citation type="submission" date="2015-06" db="UniProtKB">
        <authorList>
            <consortium name="EnsemblMetazoa"/>
        </authorList>
    </citation>
    <scope>IDENTIFICATION</scope>
</reference>
<name>T1L0F0_TETUR</name>
<proteinExistence type="predicted"/>
<protein>
    <submittedName>
        <fullName evidence="2">Uncharacterized protein</fullName>
    </submittedName>
</protein>
<reference evidence="3" key="1">
    <citation type="submission" date="2011-08" db="EMBL/GenBank/DDBJ databases">
        <authorList>
            <person name="Rombauts S."/>
        </authorList>
    </citation>
    <scope>NUCLEOTIDE SEQUENCE</scope>
    <source>
        <strain evidence="3">London</strain>
    </source>
</reference>
<evidence type="ECO:0000256" key="1">
    <source>
        <dbReference type="SAM" id="MobiDB-lite"/>
    </source>
</evidence>
<dbReference type="HOGENOM" id="CLU_3428690_0_0_1"/>
<dbReference type="Proteomes" id="UP000015104">
    <property type="component" value="Unassembled WGS sequence"/>
</dbReference>
<evidence type="ECO:0000313" key="2">
    <source>
        <dbReference type="EnsemblMetazoa" id="tetur30g00410.1"/>
    </source>
</evidence>
<keyword evidence="3" id="KW-1185">Reference proteome</keyword>
<dbReference type="EMBL" id="CAEY01000863">
    <property type="status" value="NOT_ANNOTATED_CDS"/>
    <property type="molecule type" value="Genomic_DNA"/>
</dbReference>
<organism evidence="2 3">
    <name type="scientific">Tetranychus urticae</name>
    <name type="common">Two-spotted spider mite</name>
    <dbReference type="NCBI Taxonomy" id="32264"/>
    <lineage>
        <taxon>Eukaryota</taxon>
        <taxon>Metazoa</taxon>
        <taxon>Ecdysozoa</taxon>
        <taxon>Arthropoda</taxon>
        <taxon>Chelicerata</taxon>
        <taxon>Arachnida</taxon>
        <taxon>Acari</taxon>
        <taxon>Acariformes</taxon>
        <taxon>Trombidiformes</taxon>
        <taxon>Prostigmata</taxon>
        <taxon>Eleutherengona</taxon>
        <taxon>Raphignathae</taxon>
        <taxon>Tetranychoidea</taxon>
        <taxon>Tetranychidae</taxon>
        <taxon>Tetranychus</taxon>
    </lineage>
</organism>
<dbReference type="EnsemblMetazoa" id="tetur30g00410.1">
    <property type="protein sequence ID" value="tetur30g00410.1"/>
    <property type="gene ID" value="tetur30g00410"/>
</dbReference>
<feature type="region of interest" description="Disordered" evidence="1">
    <location>
        <begin position="1"/>
        <end position="20"/>
    </location>
</feature>
<dbReference type="AlphaFoldDB" id="T1L0F0"/>
<feature type="compositionally biased region" description="Polar residues" evidence="1">
    <location>
        <begin position="10"/>
        <end position="20"/>
    </location>
</feature>
<accession>T1L0F0</accession>